<organism evidence="1 2">
    <name type="scientific">Aeromonas veronii</name>
    <dbReference type="NCBI Taxonomy" id="654"/>
    <lineage>
        <taxon>Bacteria</taxon>
        <taxon>Pseudomonadati</taxon>
        <taxon>Pseudomonadota</taxon>
        <taxon>Gammaproteobacteria</taxon>
        <taxon>Aeromonadales</taxon>
        <taxon>Aeromonadaceae</taxon>
        <taxon>Aeromonas</taxon>
    </lineage>
</organism>
<comment type="caution">
    <text evidence="1">The sequence shown here is derived from an EMBL/GenBank/DDBJ whole genome shotgun (WGS) entry which is preliminary data.</text>
</comment>
<sequence>MANLKDFEDLISKIANKEIKDYMKESMTCYYAGAYRGSIILSYISLFDDLLLKLDAVSDVNKKAKTLLAEVNKRKQSQDVYENYLLEQLASIGLISGLDKDTVDLIKDRRNKSAHPSGHTPSAEEARYIFSEVVEKFLSKPVLSTNSLVDRILSRLGNANFFTSTFITDTKNVTEHEIKNIHTISYPYMLSKLLLEYKESEGERKKNASFLLDGMAALDWDDLNKELVDRVISKVMDDQNYNEKSLSMLSANIKLRHLLCAVDKGRFKSLLLSKIKAMKFNEVSTSLSHPVVVMRKLSEDNAVGEFSEVFIEFIKKVPYRNGTIKIVASNKDILLQPYLEEINSDAGSNQFDTARMFIERFGDIEEEFTKLAEDKEAFTLLCNIIFAARNGTWAAEAVTDKKFERFPNLKTKALQFIESEREQADIIVKATVSQLITIDELCERYL</sequence>
<dbReference type="Proteomes" id="UP001204061">
    <property type="component" value="Unassembled WGS sequence"/>
</dbReference>
<evidence type="ECO:0000313" key="2">
    <source>
        <dbReference type="Proteomes" id="UP001204061"/>
    </source>
</evidence>
<dbReference type="AlphaFoldDB" id="A0AAW5MK26"/>
<evidence type="ECO:0000313" key="1">
    <source>
        <dbReference type="EMBL" id="MCR4451249.1"/>
    </source>
</evidence>
<protein>
    <submittedName>
        <fullName evidence="1">Uncharacterized protein</fullName>
    </submittedName>
</protein>
<dbReference type="RefSeq" id="WP_257726267.1">
    <property type="nucleotide sequence ID" value="NZ_JANLFC010000118.1"/>
</dbReference>
<reference evidence="1" key="1">
    <citation type="submission" date="2022-08" db="EMBL/GenBank/DDBJ databases">
        <title>A global survey of hypervirulent Aeromonas hydrophila identified this emerging pathogen in farmed fish in the lower Mekong River basin.</title>
        <authorList>
            <person name="Xu T."/>
            <person name="Rasmussen-Ivey C.R."/>
            <person name="Moen F.S."/>
            <person name="Fernandez Bravo A."/>
            <person name="Lamy B."/>
            <person name="Beaz-Hidalgo R."/>
            <person name="Khan C.D."/>
            <person name="Castro Escarpulli G."/>
            <person name="Yasin I.S.M."/>
            <person name="Figueras M.J."/>
            <person name="Azzam Sayuti M."/>
            <person name="Karim M.M."/>
            <person name="Alam K.M."/>
            <person name="Le T.T.T."/>
            <person name="Thao N.H.P."/>
            <person name="Addo S."/>
            <person name="Duodu S."/>
            <person name="Ali S."/>
            <person name="Mey S."/>
            <person name="Somony T."/>
            <person name="Liles M.R."/>
        </authorList>
    </citation>
    <scope>NUCLEOTIDE SEQUENCE</scope>
    <source>
        <strain evidence="1">0.14</strain>
    </source>
</reference>
<name>A0AAW5MK26_AERVE</name>
<dbReference type="EMBL" id="JANLFC010000118">
    <property type="protein sequence ID" value="MCR4451249.1"/>
    <property type="molecule type" value="Genomic_DNA"/>
</dbReference>
<gene>
    <name evidence="1" type="ORF">NS965_22945</name>
</gene>
<proteinExistence type="predicted"/>
<accession>A0AAW5MK26</accession>